<reference evidence="12 13" key="1">
    <citation type="submission" date="2016-11" db="EMBL/GenBank/DDBJ databases">
        <authorList>
            <person name="Jaros S."/>
            <person name="Januszkiewicz K."/>
            <person name="Wedrychowicz H."/>
        </authorList>
    </citation>
    <scope>NUCLEOTIDE SEQUENCE [LARGE SCALE GENOMIC DNA]</scope>
    <source>
        <strain evidence="12 13">NF2</strain>
    </source>
</reference>
<evidence type="ECO:0000256" key="10">
    <source>
        <dbReference type="SAM" id="Phobius"/>
    </source>
</evidence>
<evidence type="ECO:0000256" key="2">
    <source>
        <dbReference type="ARBA" id="ARBA00007400"/>
    </source>
</evidence>
<evidence type="ECO:0000256" key="8">
    <source>
        <dbReference type="ARBA" id="ARBA00023315"/>
    </source>
</evidence>
<dbReference type="RefSeq" id="WP_088907388.1">
    <property type="nucleotide sequence ID" value="NZ_CP018145.1"/>
</dbReference>
<organism evidence="12 13">
    <name type="scientific">Brevibacillus formosus</name>
    <dbReference type="NCBI Taxonomy" id="54913"/>
    <lineage>
        <taxon>Bacteria</taxon>
        <taxon>Bacillati</taxon>
        <taxon>Bacillota</taxon>
        <taxon>Bacilli</taxon>
        <taxon>Bacillales</taxon>
        <taxon>Paenibacillaceae</taxon>
        <taxon>Brevibacillus</taxon>
    </lineage>
</organism>
<keyword evidence="8" id="KW-0012">Acyltransferase</keyword>
<keyword evidence="7 10" id="KW-0472">Membrane</keyword>
<dbReference type="GO" id="GO:0005886">
    <property type="term" value="C:plasma membrane"/>
    <property type="evidence" value="ECO:0007669"/>
    <property type="project" value="UniProtKB-SubCell"/>
</dbReference>
<feature type="compositionally biased region" description="Basic and acidic residues" evidence="9">
    <location>
        <begin position="468"/>
        <end position="488"/>
    </location>
</feature>
<accession>A0A220MF54</accession>
<dbReference type="KEGG" id="bfm:BP422_08495"/>
<feature type="transmembrane region" description="Helical" evidence="10">
    <location>
        <begin position="82"/>
        <end position="101"/>
    </location>
</feature>
<evidence type="ECO:0000256" key="4">
    <source>
        <dbReference type="ARBA" id="ARBA00022679"/>
    </source>
</evidence>
<feature type="transmembrane region" description="Helical" evidence="10">
    <location>
        <begin position="380"/>
        <end position="399"/>
    </location>
</feature>
<dbReference type="GO" id="GO:0009103">
    <property type="term" value="P:lipopolysaccharide biosynthetic process"/>
    <property type="evidence" value="ECO:0007669"/>
    <property type="project" value="TreeGrafter"/>
</dbReference>
<dbReference type="Gene3D" id="3.40.50.1110">
    <property type="entry name" value="SGNH hydrolase"/>
    <property type="match status" value="1"/>
</dbReference>
<keyword evidence="5 10" id="KW-0812">Transmembrane</keyword>
<proteinExistence type="inferred from homology"/>
<feature type="transmembrane region" description="Helical" evidence="10">
    <location>
        <begin position="330"/>
        <end position="351"/>
    </location>
</feature>
<feature type="transmembrane region" description="Helical" evidence="10">
    <location>
        <begin position="175"/>
        <end position="193"/>
    </location>
</feature>
<name>A0A220MF54_9BACL</name>
<feature type="transmembrane region" description="Helical" evidence="10">
    <location>
        <begin position="300"/>
        <end position="318"/>
    </location>
</feature>
<dbReference type="GO" id="GO:0016747">
    <property type="term" value="F:acyltransferase activity, transferring groups other than amino-acyl groups"/>
    <property type="evidence" value="ECO:0007669"/>
    <property type="project" value="InterPro"/>
</dbReference>
<evidence type="ECO:0000313" key="12">
    <source>
        <dbReference type="EMBL" id="ASJ53592.1"/>
    </source>
</evidence>
<dbReference type="Proteomes" id="UP000197781">
    <property type="component" value="Chromosome"/>
</dbReference>
<comment type="subcellular location">
    <subcellularLocation>
        <location evidence="1">Cell membrane</location>
        <topology evidence="1">Multi-pass membrane protein</topology>
    </subcellularLocation>
</comment>
<evidence type="ECO:0000256" key="1">
    <source>
        <dbReference type="ARBA" id="ARBA00004651"/>
    </source>
</evidence>
<dbReference type="InterPro" id="IPR036514">
    <property type="entry name" value="SGNH_hydro_sf"/>
</dbReference>
<evidence type="ECO:0000256" key="3">
    <source>
        <dbReference type="ARBA" id="ARBA00022475"/>
    </source>
</evidence>
<evidence type="ECO:0000256" key="5">
    <source>
        <dbReference type="ARBA" id="ARBA00022692"/>
    </source>
</evidence>
<evidence type="ECO:0000256" key="6">
    <source>
        <dbReference type="ARBA" id="ARBA00022989"/>
    </source>
</evidence>
<comment type="similarity">
    <text evidence="2">Belongs to the acyltransferase 3 family.</text>
</comment>
<feature type="domain" description="Acyltransferase 3" evidence="11">
    <location>
        <begin position="14"/>
        <end position="348"/>
    </location>
</feature>
<evidence type="ECO:0000259" key="11">
    <source>
        <dbReference type="Pfam" id="PF01757"/>
    </source>
</evidence>
<protein>
    <submittedName>
        <fullName evidence="12">Acetyltransferase</fullName>
    </submittedName>
</protein>
<sequence>MPEPIKGSSSRYMAGIDGLRALAVLAVIIYHLNYDWAPGGLLGVGIFFVLSGYLITDLLIAEWNRNGRLDMKDFWLRRARRLLPALFLMLFVVMAGVAIFSPDQLHTIRGDVGAAVLYVSNWWLVFHDVSYFEKFGPPSPLGHLWSLAVEEQFYVIWPLVLALGLRFLKRRGPIMIITLVLAALSAIFMAVLYEPGLDPSRVYYGTDTRVFGLLIGAALAMMWPSRLLTTNISQKARITLDVSGLLSLGILLYSIWNTNQYDDNLYEGGLVLLSVVSAVLVAVLAHPASILAKWMGCKPLSWIGVRSYGIYLWHYPVIVWTNPFLAEREWMAVPGAVLQLLASILLASLSWKYLEEPIRYGALGRIWHRSNKAGQKTKRVNRVLATGCAIALCVTYYGIASLTSDATAGNVTQPQPTQTVTETKVPDKPHGPEVPIVEKKPETVQKPATPPTKPKNEQKPNNNAQKQKPVEKQKDSNASKQPDQKQEPIKAIGSGKGITVIGDSVMLDVAPYLEKLLPGIVVDAKIGRQMAQAPDVIAQLKAKGQLGNRVVIELGSNGAFSKGQLDKLLQSLDGVEQIILVNSRVPKPWESVVNKMLAETAAAHPHVVLVDWYTASEGQSSYFYKDGVHPNKEGSQKYAALVANSIAPTEQEKKPEVKVKEEEKAKAKESAVEEAGQMEGALEATEEPPMEEMVQ</sequence>
<feature type="transmembrane region" description="Helical" evidence="10">
    <location>
        <begin position="238"/>
        <end position="256"/>
    </location>
</feature>
<dbReference type="SUPFAM" id="SSF52266">
    <property type="entry name" value="SGNH hydrolase"/>
    <property type="match status" value="1"/>
</dbReference>
<dbReference type="InterPro" id="IPR050879">
    <property type="entry name" value="Acyltransferase_3"/>
</dbReference>
<feature type="region of interest" description="Disordered" evidence="9">
    <location>
        <begin position="407"/>
        <end position="491"/>
    </location>
</feature>
<evidence type="ECO:0000313" key="13">
    <source>
        <dbReference type="Proteomes" id="UP000197781"/>
    </source>
</evidence>
<feature type="transmembrane region" description="Helical" evidence="10">
    <location>
        <begin position="208"/>
        <end position="226"/>
    </location>
</feature>
<evidence type="ECO:0000256" key="9">
    <source>
        <dbReference type="SAM" id="MobiDB-lite"/>
    </source>
</evidence>
<keyword evidence="6 10" id="KW-1133">Transmembrane helix</keyword>
<feature type="region of interest" description="Disordered" evidence="9">
    <location>
        <begin position="649"/>
        <end position="695"/>
    </location>
</feature>
<feature type="transmembrane region" description="Helical" evidence="10">
    <location>
        <begin position="152"/>
        <end position="168"/>
    </location>
</feature>
<feature type="compositionally biased region" description="Low complexity" evidence="9">
    <location>
        <begin position="411"/>
        <end position="423"/>
    </location>
</feature>
<feature type="transmembrane region" description="Helical" evidence="10">
    <location>
        <begin position="12"/>
        <end position="33"/>
    </location>
</feature>
<feature type="compositionally biased region" description="Basic and acidic residues" evidence="9">
    <location>
        <begin position="424"/>
        <end position="443"/>
    </location>
</feature>
<keyword evidence="4 12" id="KW-0808">Transferase</keyword>
<feature type="transmembrane region" description="Helical" evidence="10">
    <location>
        <begin position="39"/>
        <end position="61"/>
    </location>
</feature>
<dbReference type="Pfam" id="PF01757">
    <property type="entry name" value="Acyl_transf_3"/>
    <property type="match status" value="1"/>
</dbReference>
<dbReference type="PANTHER" id="PTHR23028:SF53">
    <property type="entry name" value="ACYL_TRANSF_3 DOMAIN-CONTAINING PROTEIN"/>
    <property type="match status" value="1"/>
</dbReference>
<keyword evidence="3" id="KW-1003">Cell membrane</keyword>
<dbReference type="PANTHER" id="PTHR23028">
    <property type="entry name" value="ACETYLTRANSFERASE"/>
    <property type="match status" value="1"/>
</dbReference>
<dbReference type="AlphaFoldDB" id="A0A220MF54"/>
<evidence type="ECO:0000256" key="7">
    <source>
        <dbReference type="ARBA" id="ARBA00023136"/>
    </source>
</evidence>
<dbReference type="EMBL" id="CP018145">
    <property type="protein sequence ID" value="ASJ53592.1"/>
    <property type="molecule type" value="Genomic_DNA"/>
</dbReference>
<feature type="compositionally biased region" description="Acidic residues" evidence="9">
    <location>
        <begin position="684"/>
        <end position="695"/>
    </location>
</feature>
<feature type="compositionally biased region" description="Basic and acidic residues" evidence="9">
    <location>
        <begin position="650"/>
        <end position="671"/>
    </location>
</feature>
<feature type="transmembrane region" description="Helical" evidence="10">
    <location>
        <begin position="268"/>
        <end position="288"/>
    </location>
</feature>
<dbReference type="InterPro" id="IPR002656">
    <property type="entry name" value="Acyl_transf_3_dom"/>
</dbReference>
<dbReference type="CDD" id="cd01840">
    <property type="entry name" value="SGNH_hydrolase_yrhL_like"/>
    <property type="match status" value="1"/>
</dbReference>
<gene>
    <name evidence="12" type="ORF">BP422_08495</name>
</gene>